<reference evidence="1 2" key="1">
    <citation type="submission" date="2019-11" db="EMBL/GenBank/DDBJ databases">
        <title>Novel species isolated from a subtropical stream in China.</title>
        <authorList>
            <person name="Lu H."/>
        </authorList>
    </citation>
    <scope>NUCLEOTIDE SEQUENCE [LARGE SCALE GENOMIC DNA]</scope>
    <source>
        <strain evidence="1 2">FT80W</strain>
    </source>
</reference>
<dbReference type="AlphaFoldDB" id="A0A6I2LD26"/>
<proteinExistence type="predicted"/>
<protein>
    <submittedName>
        <fullName evidence="1">Uncharacterized protein</fullName>
    </submittedName>
</protein>
<name>A0A6I2LD26_9BURK</name>
<keyword evidence="2" id="KW-1185">Reference proteome</keyword>
<gene>
    <name evidence="1" type="ORF">GJ699_32700</name>
</gene>
<dbReference type="Proteomes" id="UP000433309">
    <property type="component" value="Unassembled WGS sequence"/>
</dbReference>
<organism evidence="1 2">
    <name type="scientific">Duganella guangzhouensis</name>
    <dbReference type="NCBI Taxonomy" id="2666084"/>
    <lineage>
        <taxon>Bacteria</taxon>
        <taxon>Pseudomonadati</taxon>
        <taxon>Pseudomonadota</taxon>
        <taxon>Betaproteobacteria</taxon>
        <taxon>Burkholderiales</taxon>
        <taxon>Oxalobacteraceae</taxon>
        <taxon>Telluria group</taxon>
        <taxon>Duganella</taxon>
    </lineage>
</organism>
<sequence>MSNFIEKCLSQAAAPEDIDDFIDQWHDNPGTQTLHDFLGMTRDEYAQWLTNSAALQTILKSRQSPANCAPPAPQAGPGA</sequence>
<evidence type="ECO:0000313" key="2">
    <source>
        <dbReference type="Proteomes" id="UP000433309"/>
    </source>
</evidence>
<evidence type="ECO:0000313" key="1">
    <source>
        <dbReference type="EMBL" id="MRW94734.1"/>
    </source>
</evidence>
<comment type="caution">
    <text evidence="1">The sequence shown here is derived from an EMBL/GenBank/DDBJ whole genome shotgun (WGS) entry which is preliminary data.</text>
</comment>
<accession>A0A6I2LD26</accession>
<dbReference type="RefSeq" id="WP_154383603.1">
    <property type="nucleotide sequence ID" value="NZ_WKJK01000035.1"/>
</dbReference>
<dbReference type="EMBL" id="WKJK01000035">
    <property type="protein sequence ID" value="MRW94734.1"/>
    <property type="molecule type" value="Genomic_DNA"/>
</dbReference>